<evidence type="ECO:0000256" key="20">
    <source>
        <dbReference type="ARBA" id="ARBA00070300"/>
    </source>
</evidence>
<dbReference type="PANTHER" id="PTHR43809">
    <property type="entry name" value="NITRITE REDUCTASE (NADH) LARGE SUBUNIT"/>
    <property type="match status" value="1"/>
</dbReference>
<dbReference type="AlphaFoldDB" id="A0AAD5UEF8"/>
<dbReference type="InterPro" id="IPR012748">
    <property type="entry name" value="Rieske-like_NirD"/>
</dbReference>
<dbReference type="PANTHER" id="PTHR43809:SF1">
    <property type="entry name" value="NITRITE REDUCTASE (NADH) LARGE SUBUNIT"/>
    <property type="match status" value="1"/>
</dbReference>
<accession>A0AAD5UEF8</accession>
<keyword evidence="15" id="KW-0534">Nitrate assimilation</keyword>
<dbReference type="InterPro" id="IPR016156">
    <property type="entry name" value="FAD/NAD-linked_Rdtase_dimer_sf"/>
</dbReference>
<dbReference type="SUPFAM" id="SSF56014">
    <property type="entry name" value="Nitrite and sulphite reductase 4Fe-4S domain-like"/>
    <property type="match status" value="1"/>
</dbReference>
<dbReference type="GO" id="GO:0051539">
    <property type="term" value="F:4 iron, 4 sulfur cluster binding"/>
    <property type="evidence" value="ECO:0007669"/>
    <property type="project" value="UniProtKB-KW"/>
</dbReference>
<organism evidence="22 23">
    <name type="scientific">Boothiomyces macroporosus</name>
    <dbReference type="NCBI Taxonomy" id="261099"/>
    <lineage>
        <taxon>Eukaryota</taxon>
        <taxon>Fungi</taxon>
        <taxon>Fungi incertae sedis</taxon>
        <taxon>Chytridiomycota</taxon>
        <taxon>Chytridiomycota incertae sedis</taxon>
        <taxon>Chytridiomycetes</taxon>
        <taxon>Rhizophydiales</taxon>
        <taxon>Terramycetaceae</taxon>
        <taxon>Boothiomyces</taxon>
    </lineage>
</organism>
<dbReference type="Proteomes" id="UP001210925">
    <property type="component" value="Unassembled WGS sequence"/>
</dbReference>
<keyword evidence="6" id="KW-0004">4Fe-4S</keyword>
<dbReference type="InterPro" id="IPR017941">
    <property type="entry name" value="Rieske_2Fe-2S"/>
</dbReference>
<evidence type="ECO:0000256" key="18">
    <source>
        <dbReference type="ARBA" id="ARBA00051413"/>
    </source>
</evidence>
<dbReference type="PRINTS" id="PR00368">
    <property type="entry name" value="FADPNR"/>
</dbReference>
<evidence type="ECO:0000256" key="19">
    <source>
        <dbReference type="ARBA" id="ARBA00066907"/>
    </source>
</evidence>
<dbReference type="InterPro" id="IPR041854">
    <property type="entry name" value="BFD-like_2Fe2S-bd_dom_sf"/>
</dbReference>
<keyword evidence="12" id="KW-0560">Oxidoreductase</keyword>
<evidence type="ECO:0000256" key="8">
    <source>
        <dbReference type="ARBA" id="ARBA00022630"/>
    </source>
</evidence>
<dbReference type="PROSITE" id="PS00365">
    <property type="entry name" value="NIR_SIR"/>
    <property type="match status" value="1"/>
</dbReference>
<comment type="pathway">
    <text evidence="4">Nitrogen metabolism; nitrate reduction (assimilation).</text>
</comment>
<evidence type="ECO:0000256" key="17">
    <source>
        <dbReference type="ARBA" id="ARBA00050114"/>
    </source>
</evidence>
<comment type="cofactor">
    <cofactor evidence="16">
        <name>[2Fe-2S] cluster</name>
        <dbReference type="ChEBI" id="CHEBI:190135"/>
    </cofactor>
</comment>
<dbReference type="PROSITE" id="PS51296">
    <property type="entry name" value="RIESKE"/>
    <property type="match status" value="1"/>
</dbReference>
<reference evidence="22" key="1">
    <citation type="submission" date="2020-05" db="EMBL/GenBank/DDBJ databases">
        <title>Phylogenomic resolution of chytrid fungi.</title>
        <authorList>
            <person name="Stajich J.E."/>
            <person name="Amses K."/>
            <person name="Simmons R."/>
            <person name="Seto K."/>
            <person name="Myers J."/>
            <person name="Bonds A."/>
            <person name="Quandt C.A."/>
            <person name="Barry K."/>
            <person name="Liu P."/>
            <person name="Grigoriev I."/>
            <person name="Longcore J.E."/>
            <person name="James T.Y."/>
        </authorList>
    </citation>
    <scope>NUCLEOTIDE SEQUENCE</scope>
    <source>
        <strain evidence="22">PLAUS21</strain>
    </source>
</reference>
<dbReference type="Pfam" id="PF01077">
    <property type="entry name" value="NIR_SIR"/>
    <property type="match status" value="1"/>
</dbReference>
<comment type="catalytic activity">
    <reaction evidence="17">
        <text>NH4(+) + 3 NAD(+) + 2 H2O = nitrite + 3 NADH + 5 H(+)</text>
        <dbReference type="Rhea" id="RHEA:24628"/>
        <dbReference type="ChEBI" id="CHEBI:15377"/>
        <dbReference type="ChEBI" id="CHEBI:15378"/>
        <dbReference type="ChEBI" id="CHEBI:16301"/>
        <dbReference type="ChEBI" id="CHEBI:28938"/>
        <dbReference type="ChEBI" id="CHEBI:57540"/>
        <dbReference type="ChEBI" id="CHEBI:57945"/>
        <dbReference type="EC" id="1.7.1.4"/>
    </reaction>
</comment>
<sequence>MTKRNREKIVVVGFGMVGINFVEKLLDLDRDDQYEIVVFGEEPCLPYNRVGLTKYFETREISSLYMKSPEWFESLPKDKYRHYVDTLIVELDPEQKTVTASDGSVHSYDRCVLATGSFALVPKTTVGWDAKGVFVYRTVEDLQKMIEYSQSGVDFENSSTKRAVVFGGGLLGLEAAAALKNLQVFDTIDIMERSPHILARQIDPVGAALVVRQVEDLGIKIHVNAFVNELEKNESTEKVKSIKFEDGQILESQMVCFAIGVRARDELGKKAGLKCHDRGGVIVNSKLQTSASDVYAIGECANFEEFSYGLIAPGVEMADVLAFNLTEAKFHQPRLFKTPDMSTKLKLLGVHVASFGDYFADKFGPKSIPKTPKNKKFSADGKYLLGGIMIGDTADYSKLLSMVKSNKPIDIPAGELIVGSPTGPEDPDSMSNDTQICSCNNVSKGQIVEAIKTKACDSIGKVKSCTKAGTTCGGCLPIVQSVFEATMKSMGNSVSSALCHHYDYSRVELFHMISVKQLKTPVDVMRECGKNPDAIGCSVCKPAIASILTSLWNNHIMDKTVIGNQDTNDKYLGNIQRNGTYSIVPRVSAGEITPEKLIVLGQVAKKYNLYTKITGGQRIDLFGAKKHQLPEIWEELINAGFESGHAYGKSLRTVKSCVGSNWCRYGVGDSVGLALALEERYKSIRSPHKLKGGVSGCVRECAEAQGKDFGLIATDKGYNIYVCGNGGSVPKHAQLLIANALPSQVIPILDRFLMFYIRTADRLQRTARWLEKLPGGMDYLKKVILDDALGINAELERQMQGLVNSNFCEWTQVVKDLKKRQLFKQFANTDENIDNVELVKERGQFRPANWPKQDPNVKFKDLGWSSVEWIPIVSKSRMVHSQTGSSCNIKYGDTQLAIFHLPGKGYFCCQSMCPHKRAFVLHDGLVGDDANGNPIVTCPLHKREYNISTDRVLGGTSSDPAMSVATFEVKEEFGMIYVRLPPVAEIDSQLGTSRWMVRSGETDNQLDIPSLIGRKGGCEVACGGDLSW</sequence>
<protein>
    <recommendedName>
        <fullName evidence="20">Nitrite reductase [NAD(P)H]</fullName>
        <ecNumber evidence="19">1.7.1.4</ecNumber>
    </recommendedName>
</protein>
<evidence type="ECO:0000256" key="3">
    <source>
        <dbReference type="ARBA" id="ARBA00001974"/>
    </source>
</evidence>
<dbReference type="Gene3D" id="3.30.390.30">
    <property type="match status" value="1"/>
</dbReference>
<evidence type="ECO:0000256" key="16">
    <source>
        <dbReference type="ARBA" id="ARBA00034078"/>
    </source>
</evidence>
<comment type="similarity">
    <text evidence="5">Belongs to the nitrite and sulfite reductase 4Fe-4S domain family.</text>
</comment>
<evidence type="ECO:0000313" key="22">
    <source>
        <dbReference type="EMBL" id="KAJ3253216.1"/>
    </source>
</evidence>
<dbReference type="SUPFAM" id="SSF55124">
    <property type="entry name" value="Nitrite/Sulfite reductase N-terminal domain-like"/>
    <property type="match status" value="1"/>
</dbReference>
<dbReference type="FunFam" id="3.30.413.10:FF:000007">
    <property type="entry name" value="Nitrite reductase [NAD(P)H] large subunit"/>
    <property type="match status" value="1"/>
</dbReference>
<dbReference type="SUPFAM" id="SSF50022">
    <property type="entry name" value="ISP domain"/>
    <property type="match status" value="1"/>
</dbReference>
<dbReference type="Pfam" id="PF13806">
    <property type="entry name" value="Rieske_2"/>
    <property type="match status" value="1"/>
</dbReference>
<comment type="caution">
    <text evidence="22">The sequence shown here is derived from an EMBL/GenBank/DDBJ whole genome shotgun (WGS) entry which is preliminary data.</text>
</comment>
<dbReference type="InterPro" id="IPR007419">
    <property type="entry name" value="BFD-like_2Fe2S-bd_dom"/>
</dbReference>
<evidence type="ECO:0000256" key="9">
    <source>
        <dbReference type="ARBA" id="ARBA00022714"/>
    </source>
</evidence>
<dbReference type="GO" id="GO:0020037">
    <property type="term" value="F:heme binding"/>
    <property type="evidence" value="ECO:0007669"/>
    <property type="project" value="InterPro"/>
</dbReference>
<dbReference type="PRINTS" id="PR00397">
    <property type="entry name" value="SIROHAEM"/>
</dbReference>
<dbReference type="InterPro" id="IPR023753">
    <property type="entry name" value="FAD/NAD-binding_dom"/>
</dbReference>
<evidence type="ECO:0000256" key="2">
    <source>
        <dbReference type="ARBA" id="ARBA00001966"/>
    </source>
</evidence>
<proteinExistence type="inferred from homology"/>
<dbReference type="InterPro" id="IPR006067">
    <property type="entry name" value="NO2/SO3_Rdtase_4Fe4S_dom"/>
</dbReference>
<evidence type="ECO:0000256" key="10">
    <source>
        <dbReference type="ARBA" id="ARBA00022723"/>
    </source>
</evidence>
<evidence type="ECO:0000256" key="6">
    <source>
        <dbReference type="ARBA" id="ARBA00022485"/>
    </source>
</evidence>
<dbReference type="FunFam" id="1.10.10.1100:FF:000002">
    <property type="entry name" value="Nitrite reductase large subunit"/>
    <property type="match status" value="1"/>
</dbReference>
<dbReference type="Gene3D" id="3.50.50.60">
    <property type="entry name" value="FAD/NAD(P)-binding domain"/>
    <property type="match status" value="2"/>
</dbReference>
<dbReference type="SUPFAM" id="SSF51905">
    <property type="entry name" value="FAD/NAD(P)-binding domain"/>
    <property type="match status" value="1"/>
</dbReference>
<dbReference type="InterPro" id="IPR012744">
    <property type="entry name" value="Nitri_red_NirB"/>
</dbReference>
<dbReference type="NCBIfam" id="NF011565">
    <property type="entry name" value="PRK14989.1"/>
    <property type="match status" value="1"/>
</dbReference>
<dbReference type="CDD" id="cd19944">
    <property type="entry name" value="NirB_Fer2_BFD-like_2"/>
    <property type="match status" value="1"/>
</dbReference>
<dbReference type="InterPro" id="IPR045854">
    <property type="entry name" value="NO2/SO3_Rdtase_4Fe4S_sf"/>
</dbReference>
<comment type="cofactor">
    <cofactor evidence="1">
        <name>siroheme</name>
        <dbReference type="ChEBI" id="CHEBI:60052"/>
    </cofactor>
</comment>
<evidence type="ECO:0000256" key="15">
    <source>
        <dbReference type="ARBA" id="ARBA00023063"/>
    </source>
</evidence>
<evidence type="ECO:0000259" key="21">
    <source>
        <dbReference type="PROSITE" id="PS51296"/>
    </source>
</evidence>
<dbReference type="InterPro" id="IPR036922">
    <property type="entry name" value="Rieske_2Fe-2S_sf"/>
</dbReference>
<dbReference type="InterPro" id="IPR006066">
    <property type="entry name" value="NO2/SO3_Rdtase_FeS/sirohaem_BS"/>
</dbReference>
<keyword evidence="13" id="KW-0408">Iron</keyword>
<dbReference type="Gene3D" id="2.102.10.10">
    <property type="entry name" value="Rieske [2Fe-2S] iron-sulphur domain"/>
    <property type="match status" value="1"/>
</dbReference>
<comment type="cofactor">
    <cofactor evidence="3">
        <name>FAD</name>
        <dbReference type="ChEBI" id="CHEBI:57692"/>
    </cofactor>
</comment>
<keyword evidence="11" id="KW-0274">FAD</keyword>
<dbReference type="EMBL" id="JADGKB010000116">
    <property type="protein sequence ID" value="KAJ3253216.1"/>
    <property type="molecule type" value="Genomic_DNA"/>
</dbReference>
<dbReference type="GO" id="GO:0008942">
    <property type="term" value="F:nitrite reductase [NAD(P)H] activity"/>
    <property type="evidence" value="ECO:0007669"/>
    <property type="project" value="UniProtKB-EC"/>
</dbReference>
<evidence type="ECO:0000313" key="23">
    <source>
        <dbReference type="Proteomes" id="UP001210925"/>
    </source>
</evidence>
<keyword evidence="10" id="KW-0479">Metal-binding</keyword>
<dbReference type="Gene3D" id="1.10.10.1100">
    <property type="entry name" value="BFD-like [2Fe-2S]-binding domain"/>
    <property type="match status" value="1"/>
</dbReference>
<dbReference type="EC" id="1.7.1.4" evidence="19"/>
<evidence type="ECO:0000256" key="14">
    <source>
        <dbReference type="ARBA" id="ARBA00023014"/>
    </source>
</evidence>
<dbReference type="CDD" id="cd19943">
    <property type="entry name" value="NirB_Fer2_BFD-like_1"/>
    <property type="match status" value="1"/>
</dbReference>
<evidence type="ECO:0000256" key="4">
    <source>
        <dbReference type="ARBA" id="ARBA00005096"/>
    </source>
</evidence>
<dbReference type="GO" id="GO:0042128">
    <property type="term" value="P:nitrate assimilation"/>
    <property type="evidence" value="ECO:0007669"/>
    <property type="project" value="UniProtKB-KW"/>
</dbReference>
<dbReference type="GO" id="GO:0050661">
    <property type="term" value="F:NADP binding"/>
    <property type="evidence" value="ECO:0007669"/>
    <property type="project" value="InterPro"/>
</dbReference>
<evidence type="ECO:0000256" key="11">
    <source>
        <dbReference type="ARBA" id="ARBA00022827"/>
    </source>
</evidence>
<feature type="domain" description="Rieske" evidence="21">
    <location>
        <begin position="869"/>
        <end position="978"/>
    </location>
</feature>
<keyword evidence="7" id="KW-0349">Heme</keyword>
<dbReference type="GO" id="GO:0051537">
    <property type="term" value="F:2 iron, 2 sulfur cluster binding"/>
    <property type="evidence" value="ECO:0007669"/>
    <property type="project" value="UniProtKB-KW"/>
</dbReference>
<dbReference type="InterPro" id="IPR036136">
    <property type="entry name" value="Nit/Sulf_reduc_fer-like_dom_sf"/>
</dbReference>
<evidence type="ECO:0000256" key="1">
    <source>
        <dbReference type="ARBA" id="ARBA00001929"/>
    </source>
</evidence>
<comment type="catalytic activity">
    <reaction evidence="18">
        <text>NH4(+) + 3 NADP(+) + 2 H2O = nitrite + 3 NADPH + 5 H(+)</text>
        <dbReference type="Rhea" id="RHEA:24632"/>
        <dbReference type="ChEBI" id="CHEBI:15377"/>
        <dbReference type="ChEBI" id="CHEBI:15378"/>
        <dbReference type="ChEBI" id="CHEBI:16301"/>
        <dbReference type="ChEBI" id="CHEBI:28938"/>
        <dbReference type="ChEBI" id="CHEBI:57783"/>
        <dbReference type="ChEBI" id="CHEBI:58349"/>
        <dbReference type="EC" id="1.7.1.4"/>
    </reaction>
</comment>
<comment type="cofactor">
    <cofactor evidence="2">
        <name>[4Fe-4S] cluster</name>
        <dbReference type="ChEBI" id="CHEBI:49883"/>
    </cofactor>
</comment>
<keyword evidence="14" id="KW-0411">Iron-sulfur</keyword>
<dbReference type="Pfam" id="PF03460">
    <property type="entry name" value="NIR_SIR_ferr"/>
    <property type="match status" value="1"/>
</dbReference>
<dbReference type="GO" id="GO:0015980">
    <property type="term" value="P:energy derivation by oxidation of organic compounds"/>
    <property type="evidence" value="ECO:0007669"/>
    <property type="project" value="UniProtKB-ARBA"/>
</dbReference>
<dbReference type="InterPro" id="IPR036188">
    <property type="entry name" value="FAD/NAD-bd_sf"/>
</dbReference>
<dbReference type="Gene3D" id="3.30.413.10">
    <property type="entry name" value="Sulfite Reductase Hemoprotein, domain 1"/>
    <property type="match status" value="1"/>
</dbReference>
<keyword evidence="9" id="KW-0001">2Fe-2S</keyword>
<evidence type="ECO:0000256" key="13">
    <source>
        <dbReference type="ARBA" id="ARBA00023004"/>
    </source>
</evidence>
<dbReference type="InterPro" id="IPR052034">
    <property type="entry name" value="NasD-like"/>
</dbReference>
<evidence type="ECO:0000256" key="5">
    <source>
        <dbReference type="ARBA" id="ARBA00010429"/>
    </source>
</evidence>
<dbReference type="NCBIfam" id="TIGR02378">
    <property type="entry name" value="nirD_assim_sml"/>
    <property type="match status" value="1"/>
</dbReference>
<dbReference type="Pfam" id="PF07992">
    <property type="entry name" value="Pyr_redox_2"/>
    <property type="match status" value="1"/>
</dbReference>
<gene>
    <name evidence="22" type="ORF">HK103_000804</name>
</gene>
<dbReference type="NCBIfam" id="TIGR02374">
    <property type="entry name" value="nitri_red_nirB"/>
    <property type="match status" value="1"/>
</dbReference>
<evidence type="ECO:0000256" key="7">
    <source>
        <dbReference type="ARBA" id="ARBA00022617"/>
    </source>
</evidence>
<keyword evidence="23" id="KW-1185">Reference proteome</keyword>
<evidence type="ECO:0000256" key="12">
    <source>
        <dbReference type="ARBA" id="ARBA00023002"/>
    </source>
</evidence>
<name>A0AAD5UEF8_9FUNG</name>
<dbReference type="InterPro" id="IPR005117">
    <property type="entry name" value="NiRdtase/SiRdtase_haem-b_fer"/>
</dbReference>
<dbReference type="Pfam" id="PF04324">
    <property type="entry name" value="Fer2_BFD"/>
    <property type="match status" value="1"/>
</dbReference>
<keyword evidence="8" id="KW-0285">Flavoprotein</keyword>
<dbReference type="GO" id="GO:0046872">
    <property type="term" value="F:metal ion binding"/>
    <property type="evidence" value="ECO:0007669"/>
    <property type="project" value="UniProtKB-KW"/>
</dbReference>
<dbReference type="GO" id="GO:0050660">
    <property type="term" value="F:flavin adenine dinucleotide binding"/>
    <property type="evidence" value="ECO:0007669"/>
    <property type="project" value="InterPro"/>
</dbReference>